<dbReference type="SUPFAM" id="SSF54373">
    <property type="entry name" value="FAD-linked reductases, C-terminal domain"/>
    <property type="match status" value="1"/>
</dbReference>
<reference evidence="3 4" key="1">
    <citation type="submission" date="2016-10" db="EMBL/GenBank/DDBJ databases">
        <authorList>
            <person name="Varghese N."/>
            <person name="Submissions S."/>
        </authorList>
    </citation>
    <scope>NUCLEOTIDE SEQUENCE [LARGE SCALE GENOMIC DNA]</scope>
    <source>
        <strain evidence="3 4">LMG 22274</strain>
    </source>
</reference>
<accession>A0AAQ1GP30</accession>
<dbReference type="Pfam" id="PF01593">
    <property type="entry name" value="Amino_oxidase"/>
    <property type="match status" value="2"/>
</dbReference>
<dbReference type="Proteomes" id="UP000183529">
    <property type="component" value="Unassembled WGS sequence"/>
</dbReference>
<feature type="domain" description="Amine oxidase" evidence="2">
    <location>
        <begin position="18"/>
        <end position="98"/>
    </location>
</feature>
<dbReference type="PANTHER" id="PTHR43563:SF1">
    <property type="entry name" value="AMINE OXIDASE [FLAVIN-CONTAINING] B"/>
    <property type="match status" value="1"/>
</dbReference>
<dbReference type="InterPro" id="IPR036188">
    <property type="entry name" value="FAD/NAD-bd_sf"/>
</dbReference>
<name>A0AAQ1GP30_9BURK</name>
<sequence>MTAAEAPPLDIAIIGAGLCGLALARALHARGRSFVLVEASTRLGGRVLTRRCDVTGQRLDLGPTWFWPDTEPRMAALISELGIESVPQHDPGDALWLTDPNRGPERRSEPGGIHAGARRIAGGTARLLDKLCAALPLDSIRLGHALRLVRDRGAWFDLQLAHGELTSTLRARQVVLALPPRLVAEHVAFDPPLPAELARMLAATPTWMASAAKSLTTYAQSFWRTAGHSGNAWVRHVQATLGEVFDASDPETEAGALGGFVALDAVQRKHFARGLPLLIESQLVQLYGPSAEGGRQYRHDWADEVWICSRADRDSPPAWPQPDAALRGAWFGDRLYFGGSETALHGAGRMEGALDSAARIARALAPPDGSADFPGRTLRAPATVAEAIACFANAVSESREAAPAYYRRHVVRLLSGPYPGPFTQHALLATVSQVYSEALAVLDRLMPTLGTRDADAAQIGRHRFTPAFLEPFQGWSSKLLESALAFNATSCALSNFPDDHHPDAELQRAVVLALADAWREFALELNERLVDAAERDRAAGAAA</sequence>
<dbReference type="RefSeq" id="WP_074987572.1">
    <property type="nucleotide sequence ID" value="NZ_CADFGN010000023.1"/>
</dbReference>
<evidence type="ECO:0000256" key="1">
    <source>
        <dbReference type="ARBA" id="ARBA00005995"/>
    </source>
</evidence>
<comment type="similarity">
    <text evidence="1">Belongs to the flavin monoamine oxidase family.</text>
</comment>
<protein>
    <submittedName>
        <fullName evidence="3">Monoamine oxidase</fullName>
    </submittedName>
</protein>
<feature type="domain" description="Amine oxidase" evidence="2">
    <location>
        <begin position="113"/>
        <end position="364"/>
    </location>
</feature>
<dbReference type="AlphaFoldDB" id="A0AAQ1GP30"/>
<dbReference type="GO" id="GO:0016491">
    <property type="term" value="F:oxidoreductase activity"/>
    <property type="evidence" value="ECO:0007669"/>
    <property type="project" value="InterPro"/>
</dbReference>
<proteinExistence type="inferred from homology"/>
<organism evidence="3 4">
    <name type="scientific">Paraburkholderia tropica</name>
    <dbReference type="NCBI Taxonomy" id="92647"/>
    <lineage>
        <taxon>Bacteria</taxon>
        <taxon>Pseudomonadati</taxon>
        <taxon>Pseudomonadota</taxon>
        <taxon>Betaproteobacteria</taxon>
        <taxon>Burkholderiales</taxon>
        <taxon>Burkholderiaceae</taxon>
        <taxon>Paraburkholderia</taxon>
    </lineage>
</organism>
<dbReference type="PANTHER" id="PTHR43563">
    <property type="entry name" value="AMINE OXIDASE"/>
    <property type="match status" value="1"/>
</dbReference>
<evidence type="ECO:0000313" key="3">
    <source>
        <dbReference type="EMBL" id="SEK15032.1"/>
    </source>
</evidence>
<dbReference type="Gene3D" id="3.50.50.60">
    <property type="entry name" value="FAD/NAD(P)-binding domain"/>
    <property type="match status" value="2"/>
</dbReference>
<dbReference type="EMBL" id="FNZM01000033">
    <property type="protein sequence ID" value="SEK15032.1"/>
    <property type="molecule type" value="Genomic_DNA"/>
</dbReference>
<comment type="caution">
    <text evidence="3">The sequence shown here is derived from an EMBL/GenBank/DDBJ whole genome shotgun (WGS) entry which is preliminary data.</text>
</comment>
<evidence type="ECO:0000259" key="2">
    <source>
        <dbReference type="Pfam" id="PF01593"/>
    </source>
</evidence>
<evidence type="ECO:0000313" key="4">
    <source>
        <dbReference type="Proteomes" id="UP000183529"/>
    </source>
</evidence>
<dbReference type="SUPFAM" id="SSF51905">
    <property type="entry name" value="FAD/NAD(P)-binding domain"/>
    <property type="match status" value="1"/>
</dbReference>
<dbReference type="InterPro" id="IPR050703">
    <property type="entry name" value="Flavin_MAO"/>
</dbReference>
<dbReference type="InterPro" id="IPR002937">
    <property type="entry name" value="Amino_oxidase"/>
</dbReference>
<gene>
    <name evidence="3" type="ORF">SAMN05216550_13348</name>
</gene>